<dbReference type="AlphaFoldDB" id="A0A1W1BLC8"/>
<keyword evidence="2" id="KW-0812">Transmembrane</keyword>
<feature type="region of interest" description="Disordered" evidence="1">
    <location>
        <begin position="147"/>
        <end position="232"/>
    </location>
</feature>
<organism evidence="3">
    <name type="scientific">hydrothermal vent metagenome</name>
    <dbReference type="NCBI Taxonomy" id="652676"/>
    <lineage>
        <taxon>unclassified sequences</taxon>
        <taxon>metagenomes</taxon>
        <taxon>ecological metagenomes</taxon>
    </lineage>
</organism>
<keyword evidence="2" id="KW-0472">Membrane</keyword>
<proteinExistence type="predicted"/>
<feature type="transmembrane region" description="Helical" evidence="2">
    <location>
        <begin position="94"/>
        <end position="115"/>
    </location>
</feature>
<protein>
    <submittedName>
        <fullName evidence="3">Membrane protein</fullName>
    </submittedName>
</protein>
<keyword evidence="2" id="KW-1133">Transmembrane helix</keyword>
<evidence type="ECO:0000256" key="2">
    <source>
        <dbReference type="SAM" id="Phobius"/>
    </source>
</evidence>
<feature type="compositionally biased region" description="Basic and acidic residues" evidence="1">
    <location>
        <begin position="173"/>
        <end position="205"/>
    </location>
</feature>
<name>A0A1W1BLC8_9ZZZZ</name>
<sequence>MQLDDLIKQETLRDIMKRTHISKNLLDILSNKEFDKVNRTQAIGTISILEREYDADLSEVRDEINLYFSQNSRDNNRFVVTEPVVQENNFLSKFFVLLLIAMIAYGSWYFFSAYYRPASQDMETKSEKSLLDIIIAGKDTIMDKVNGKSSQETTVVVETTEREVSDSTPTPTKKVETKIVDNQEGEGIKESKESEEVASDQKSRSSDTNTSKTVEEQSVTPSSENSKTTEDALVTKREKITILPQKMMLFQLINLKTKRELRFKRKEQYDIDLKDNGWLFKTENSVFAFIDNDIFEEYGGKGKIFFKLDQDGIHQLSEDEYKKALRG</sequence>
<dbReference type="EMBL" id="FPHC01000032">
    <property type="protein sequence ID" value="SFV54295.1"/>
    <property type="molecule type" value="Genomic_DNA"/>
</dbReference>
<feature type="compositionally biased region" description="Polar residues" evidence="1">
    <location>
        <begin position="206"/>
        <end position="226"/>
    </location>
</feature>
<evidence type="ECO:0000256" key="1">
    <source>
        <dbReference type="SAM" id="MobiDB-lite"/>
    </source>
</evidence>
<reference evidence="3" key="1">
    <citation type="submission" date="2016-10" db="EMBL/GenBank/DDBJ databases">
        <authorList>
            <person name="de Groot N.N."/>
        </authorList>
    </citation>
    <scope>NUCLEOTIDE SEQUENCE</scope>
</reference>
<evidence type="ECO:0000313" key="3">
    <source>
        <dbReference type="EMBL" id="SFV54295.1"/>
    </source>
</evidence>
<gene>
    <name evidence="3" type="ORF">MNB_SV-6-885</name>
</gene>
<accession>A0A1W1BLC8</accession>